<evidence type="ECO:0000259" key="3">
    <source>
        <dbReference type="SMART" id="SM00382"/>
    </source>
</evidence>
<protein>
    <recommendedName>
        <fullName evidence="3">AAA+ ATPase domain-containing protein</fullName>
    </recommendedName>
</protein>
<dbReference type="CDD" id="cd02645">
    <property type="entry name" value="R3H_AAA"/>
    <property type="match status" value="1"/>
</dbReference>
<dbReference type="InterPro" id="IPR003593">
    <property type="entry name" value="AAA+_ATPase"/>
</dbReference>
<comment type="caution">
    <text evidence="4">The sequence shown here is derived from an EMBL/GenBank/DDBJ whole genome shotgun (WGS) entry which is preliminary data.</text>
</comment>
<dbReference type="InterPro" id="IPR045735">
    <property type="entry name" value="Spore_III_AA_AAA+_ATPase"/>
</dbReference>
<dbReference type="SMART" id="SM00382">
    <property type="entry name" value="AAA"/>
    <property type="match status" value="1"/>
</dbReference>
<dbReference type="Proteomes" id="UP001324115">
    <property type="component" value="Unassembled WGS sequence"/>
</dbReference>
<dbReference type="PANTHER" id="PTHR20953:SF3">
    <property type="entry name" value="P-LOOP CONTAINING NUCLEOSIDE TRIPHOSPHATE HYDROLASES SUPERFAMILY PROTEIN"/>
    <property type="match status" value="1"/>
</dbReference>
<dbReference type="Pfam" id="PF25516">
    <property type="entry name" value="PTPase"/>
    <property type="match status" value="1"/>
</dbReference>
<reference evidence="4 5" key="1">
    <citation type="journal article" date="2023" name="G3 (Bethesda)">
        <title>A haplotype-resolved chromosome-scale genome for Quercus rubra L. provides insights into the genetics of adaptive traits for red oak species.</title>
        <authorList>
            <person name="Kapoor B."/>
            <person name="Jenkins J."/>
            <person name="Schmutz J."/>
            <person name="Zhebentyayeva T."/>
            <person name="Kuelheim C."/>
            <person name="Coggeshall M."/>
            <person name="Heim C."/>
            <person name="Lasky J.R."/>
            <person name="Leites L."/>
            <person name="Islam-Faridi N."/>
            <person name="Romero-Severson J."/>
            <person name="DeLeo V.L."/>
            <person name="Lucas S.M."/>
            <person name="Lazic D."/>
            <person name="Gailing O."/>
            <person name="Carlson J."/>
            <person name="Staton M."/>
        </authorList>
    </citation>
    <scope>NUCLEOTIDE SEQUENCE [LARGE SCALE GENOMIC DNA]</scope>
    <source>
        <strain evidence="4">Pseudo-F2</strain>
    </source>
</reference>
<dbReference type="CDD" id="cd00009">
    <property type="entry name" value="AAA"/>
    <property type="match status" value="1"/>
</dbReference>
<keyword evidence="5" id="KW-1185">Reference proteome</keyword>
<accession>A0AAN7EPL5</accession>
<name>A0AAN7EPL5_QUERU</name>
<dbReference type="SUPFAM" id="SSF52540">
    <property type="entry name" value="P-loop containing nucleoside triphosphate hydrolases"/>
    <property type="match status" value="1"/>
</dbReference>
<dbReference type="GO" id="GO:0009507">
    <property type="term" value="C:chloroplast"/>
    <property type="evidence" value="ECO:0007669"/>
    <property type="project" value="TreeGrafter"/>
</dbReference>
<feature type="domain" description="AAA+ ATPase" evidence="3">
    <location>
        <begin position="201"/>
        <end position="332"/>
    </location>
</feature>
<dbReference type="GO" id="GO:0005524">
    <property type="term" value="F:ATP binding"/>
    <property type="evidence" value="ECO:0007669"/>
    <property type="project" value="UniProtKB-KW"/>
</dbReference>
<dbReference type="InterPro" id="IPR034081">
    <property type="entry name" value="R3H_AAA"/>
</dbReference>
<proteinExistence type="predicted"/>
<dbReference type="PRINTS" id="PR00830">
    <property type="entry name" value="ENDOLAPTASE"/>
</dbReference>
<dbReference type="PANTHER" id="PTHR20953">
    <property type="entry name" value="KINASE-RELATED"/>
    <property type="match status" value="1"/>
</dbReference>
<evidence type="ECO:0000256" key="1">
    <source>
        <dbReference type="ARBA" id="ARBA00022741"/>
    </source>
</evidence>
<dbReference type="InterPro" id="IPR027417">
    <property type="entry name" value="P-loop_NTPase"/>
</dbReference>
<sequence>MLYSAVLPQTTPFPHGHQLQLPRTHSKIRSYYFQNRFPPRTRPFLPHFLTKYPSGYRKSLLGSSSFDSSAPPSFYDDDGDDFDVELGRLLALLPEEMRRRVSEHPELHQLIEVVMDLGRKPLARFPSGDFVLSDLPIMTEDIQHATSQVGDFMIDNRAGISRTLHRISAIRNRKGAIIGLTCRVGRAISGSANLLRDLVQDGSSLLLIGPPGVGKTTIIREVARMLANDFKKRVMIVDTSNEIGGDGDIPHAGIGSARRMQVPNSDMQHKVLIEAVENHMPQVIVIDEISTKLEAMAASTIAQRGIQLVATAHGVTIENLIMNPALEMLVGGIQSVTLGDEEASRRGVQKTVLERKGPSTFMCGVEIISKTQLRVHRCLESTVDAILSGRFPNVEVRKMDYLKLNETAEREPFIYSSSDKATEIIVEDAQDLSNEITSLDAFSSEVPPNMGEDCWEERTPLRLFVYGIMEASVTQAIKQLKLNDAAIELTENISEADALLALQSKLKKNSRIQAAVKSHNTPIYVTKTSSLVHITKGIRALMTDLKDGLKDFEPVDEIKLSEKLDALEEARIAIEQVVIPKGESIELLPRPSNVMSLQMDLIQKYQLEAERIGTESDVRLRILPHRSRMDEEVCLRILPHRSRMDEEGKINERDNATGELDDFVSANGDPNGSLYVVDRLPLLPD</sequence>
<dbReference type="EMBL" id="JAXUIC010000008">
    <property type="protein sequence ID" value="KAK4577004.1"/>
    <property type="molecule type" value="Genomic_DNA"/>
</dbReference>
<dbReference type="Gene3D" id="3.40.50.300">
    <property type="entry name" value="P-loop containing nucleotide triphosphate hydrolases"/>
    <property type="match status" value="1"/>
</dbReference>
<gene>
    <name evidence="4" type="ORF">RGQ29_027496</name>
</gene>
<evidence type="ECO:0000313" key="5">
    <source>
        <dbReference type="Proteomes" id="UP001324115"/>
    </source>
</evidence>
<keyword evidence="1" id="KW-0547">Nucleotide-binding</keyword>
<organism evidence="4 5">
    <name type="scientific">Quercus rubra</name>
    <name type="common">Northern red oak</name>
    <name type="synonym">Quercus borealis</name>
    <dbReference type="NCBI Taxonomy" id="3512"/>
    <lineage>
        <taxon>Eukaryota</taxon>
        <taxon>Viridiplantae</taxon>
        <taxon>Streptophyta</taxon>
        <taxon>Embryophyta</taxon>
        <taxon>Tracheophyta</taxon>
        <taxon>Spermatophyta</taxon>
        <taxon>Magnoliopsida</taxon>
        <taxon>eudicotyledons</taxon>
        <taxon>Gunneridae</taxon>
        <taxon>Pentapetalae</taxon>
        <taxon>rosids</taxon>
        <taxon>fabids</taxon>
        <taxon>Fagales</taxon>
        <taxon>Fagaceae</taxon>
        <taxon>Quercus</taxon>
    </lineage>
</organism>
<keyword evidence="2" id="KW-0067">ATP-binding</keyword>
<dbReference type="Pfam" id="PF19568">
    <property type="entry name" value="Spore_III_AA"/>
    <property type="match status" value="1"/>
</dbReference>
<dbReference type="FunFam" id="3.40.50.300:FF:001088">
    <property type="entry name" value="uncharacterized protein ycf45 isoform X2"/>
    <property type="match status" value="1"/>
</dbReference>
<evidence type="ECO:0000256" key="2">
    <source>
        <dbReference type="ARBA" id="ARBA00022840"/>
    </source>
</evidence>
<dbReference type="InterPro" id="IPR058670">
    <property type="entry name" value="PTPase_dom"/>
</dbReference>
<dbReference type="AlphaFoldDB" id="A0AAN7EPL5"/>
<evidence type="ECO:0000313" key="4">
    <source>
        <dbReference type="EMBL" id="KAK4577004.1"/>
    </source>
</evidence>